<protein>
    <recommendedName>
        <fullName evidence="1">PDZ domain-containing protein</fullName>
    </recommendedName>
</protein>
<proteinExistence type="predicted"/>
<dbReference type="EMBL" id="UINC01000654">
    <property type="protein sequence ID" value="SUZ58985.1"/>
    <property type="molecule type" value="Genomic_DNA"/>
</dbReference>
<dbReference type="GO" id="GO:0006508">
    <property type="term" value="P:proteolysis"/>
    <property type="evidence" value="ECO:0007669"/>
    <property type="project" value="InterPro"/>
</dbReference>
<dbReference type="SMART" id="SM00228">
    <property type="entry name" value="PDZ"/>
    <property type="match status" value="1"/>
</dbReference>
<dbReference type="AlphaFoldDB" id="A0A381NWI9"/>
<dbReference type="SUPFAM" id="SSF50156">
    <property type="entry name" value="PDZ domain-like"/>
    <property type="match status" value="1"/>
</dbReference>
<organism evidence="2">
    <name type="scientific">marine metagenome</name>
    <dbReference type="NCBI Taxonomy" id="408172"/>
    <lineage>
        <taxon>unclassified sequences</taxon>
        <taxon>metagenomes</taxon>
        <taxon>ecological metagenomes</taxon>
    </lineage>
</organism>
<dbReference type="GO" id="GO:0008235">
    <property type="term" value="F:metalloexopeptidase activity"/>
    <property type="evidence" value="ECO:0007669"/>
    <property type="project" value="InterPro"/>
</dbReference>
<dbReference type="Gene3D" id="3.50.30.30">
    <property type="match status" value="1"/>
</dbReference>
<evidence type="ECO:0000259" key="1">
    <source>
        <dbReference type="SMART" id="SM00228"/>
    </source>
</evidence>
<dbReference type="Pfam" id="PF04389">
    <property type="entry name" value="Peptidase_M28"/>
    <property type="match status" value="1"/>
</dbReference>
<evidence type="ECO:0000313" key="2">
    <source>
        <dbReference type="EMBL" id="SUZ58985.1"/>
    </source>
</evidence>
<feature type="domain" description="PDZ" evidence="1">
    <location>
        <begin position="506"/>
        <end position="579"/>
    </location>
</feature>
<dbReference type="PANTHER" id="PTHR12147:SF26">
    <property type="entry name" value="PEPTIDASE M28 DOMAIN-CONTAINING PROTEIN"/>
    <property type="match status" value="1"/>
</dbReference>
<dbReference type="InterPro" id="IPR007484">
    <property type="entry name" value="Peptidase_M28"/>
</dbReference>
<dbReference type="InterPro" id="IPR001478">
    <property type="entry name" value="PDZ"/>
</dbReference>
<dbReference type="InterPro" id="IPR036034">
    <property type="entry name" value="PDZ_sf"/>
</dbReference>
<dbReference type="Pfam" id="PF13180">
    <property type="entry name" value="PDZ_2"/>
    <property type="match status" value="1"/>
</dbReference>
<dbReference type="SUPFAM" id="SSF53187">
    <property type="entry name" value="Zn-dependent exopeptidases"/>
    <property type="match status" value="1"/>
</dbReference>
<dbReference type="Gene3D" id="2.30.42.10">
    <property type="match status" value="1"/>
</dbReference>
<name>A0A381NWI9_9ZZZZ</name>
<reference evidence="2" key="1">
    <citation type="submission" date="2018-05" db="EMBL/GenBank/DDBJ databases">
        <authorList>
            <person name="Lanie J.A."/>
            <person name="Ng W.-L."/>
            <person name="Kazmierczak K.M."/>
            <person name="Andrzejewski T.M."/>
            <person name="Davidsen T.M."/>
            <person name="Wayne K.J."/>
            <person name="Tettelin H."/>
            <person name="Glass J.I."/>
            <person name="Rusch D."/>
            <person name="Podicherti R."/>
            <person name="Tsui H.-C.T."/>
            <person name="Winkler M.E."/>
        </authorList>
    </citation>
    <scope>NUCLEOTIDE SEQUENCE</scope>
</reference>
<dbReference type="InterPro" id="IPR045175">
    <property type="entry name" value="M28_fam"/>
</dbReference>
<sequence>MSKVLTVFAALTAGLTFAIPAVSATAQQAINCPDVEQLTAGMDPALAHIRYLADDALEGRRAGTNGARCAAQYIADQFEAIGVEGAGPNGSYFQGFPIPAGVVLGDGSTLITAQATYTLTEDWIPFGYSASAAVTSTLLYGGDGINRPGDPDNEYPTLDVTGRIVVVEDGDLRAPMNQALQADAHFKASVAAGRDAGGMIVLLGEDRELPDLSGEMRAALGIPVAAVRGEAADRIRQAARRGERAFLGASVQPRAVEARNVAALLPGSDPTLADEVLIIGAHYDHLGFGGEGSLDPDARAVHNGADDNASGTSGLIEIARLLSEGDRRPARSVLFLAFTAEEQGLWGSSHYVRNPLRPIAQTVAMLNMDMIGRLEGATLVVHGVGTAEEWTDVLLAANELITRPLSIAVTPDGFGPSDHSSFYGEGLPVLHFFSNTHVDYHRPSDDWEKVDIEGLDRIVDLVTEVALDVAGVSGSDERIALTPIEPDLVAAHGQDPSASTTSGGYGPYLGTIPDMVPADSGLRLTGVREGSPAAIAGIRGGDIVVEFGGNVVGDIYTYTYALQEHKPGDSVEIVVLREGQRLTLTAVLGDER</sequence>
<gene>
    <name evidence="2" type="ORF">METZ01_LOCUS11839</name>
</gene>
<accession>A0A381NWI9</accession>
<dbReference type="Gene3D" id="3.40.630.10">
    <property type="entry name" value="Zn peptidases"/>
    <property type="match status" value="1"/>
</dbReference>
<dbReference type="PANTHER" id="PTHR12147">
    <property type="entry name" value="METALLOPEPTIDASE M28 FAMILY MEMBER"/>
    <property type="match status" value="1"/>
</dbReference>